<comment type="cofactor">
    <cofactor evidence="10">
        <name>Mg(2+)</name>
        <dbReference type="ChEBI" id="CHEBI:18420"/>
    </cofactor>
    <text evidence="10">Binds 1 Mg(2+) ion per subunit.</text>
</comment>
<dbReference type="GO" id="GO:0046872">
    <property type="term" value="F:metal ion binding"/>
    <property type="evidence" value="ECO:0007669"/>
    <property type="project" value="UniProtKB-KW"/>
</dbReference>
<proteinExistence type="inferred from homology"/>
<evidence type="ECO:0000313" key="13">
    <source>
        <dbReference type="Proteomes" id="UP000189933"/>
    </source>
</evidence>
<dbReference type="OrthoDB" id="9807456at2"/>
<feature type="binding site" evidence="10">
    <location>
        <position position="177"/>
    </location>
    <ligand>
        <name>substrate</name>
    </ligand>
</feature>
<evidence type="ECO:0000256" key="1">
    <source>
        <dbReference type="ARBA" id="ARBA00008023"/>
    </source>
</evidence>
<dbReference type="PANTHER" id="PTHR11067:SF9">
    <property type="entry name" value="INOSINE TRIPHOSPHATE PYROPHOSPHATASE"/>
    <property type="match status" value="1"/>
</dbReference>
<evidence type="ECO:0000256" key="5">
    <source>
        <dbReference type="ARBA" id="ARBA00022801"/>
    </source>
</evidence>
<accession>A0A1T4LDW3</accession>
<dbReference type="Proteomes" id="UP000189933">
    <property type="component" value="Unassembled WGS sequence"/>
</dbReference>
<dbReference type="GO" id="GO:0035870">
    <property type="term" value="F:dITP diphosphatase activity"/>
    <property type="evidence" value="ECO:0007669"/>
    <property type="project" value="UniProtKB-UniRule"/>
</dbReference>
<feature type="binding site" evidence="10">
    <location>
        <position position="71"/>
    </location>
    <ligand>
        <name>substrate</name>
    </ligand>
</feature>
<comment type="similarity">
    <text evidence="1 10 11">Belongs to the HAM1 NTPase family.</text>
</comment>
<name>A0A1T4LDW3_9FIRM</name>
<dbReference type="RefSeq" id="WP_078664312.1">
    <property type="nucleotide sequence ID" value="NZ_FUXM01000001.1"/>
</dbReference>
<reference evidence="13" key="1">
    <citation type="submission" date="2017-02" db="EMBL/GenBank/DDBJ databases">
        <authorList>
            <person name="Varghese N."/>
            <person name="Submissions S."/>
        </authorList>
    </citation>
    <scope>NUCLEOTIDE SEQUENCE [LARGE SCALE GENOMIC DNA]</scope>
    <source>
        <strain evidence="13">DSM 16521</strain>
    </source>
</reference>
<keyword evidence="13" id="KW-1185">Reference proteome</keyword>
<dbReference type="GO" id="GO:0009146">
    <property type="term" value="P:purine nucleoside triphosphate catabolic process"/>
    <property type="evidence" value="ECO:0007669"/>
    <property type="project" value="UniProtKB-UniRule"/>
</dbReference>
<dbReference type="EC" id="3.6.1.66" evidence="10"/>
<keyword evidence="4 10" id="KW-0547">Nucleotide-binding</keyword>
<gene>
    <name evidence="12" type="ORF">SAMN02745885_00164</name>
</gene>
<dbReference type="Gene3D" id="3.90.950.10">
    <property type="match status" value="1"/>
</dbReference>
<keyword evidence="3 10" id="KW-0479">Metal-binding</keyword>
<organism evidence="12 13">
    <name type="scientific">Carboxydocella sporoproducens DSM 16521</name>
    <dbReference type="NCBI Taxonomy" id="1121270"/>
    <lineage>
        <taxon>Bacteria</taxon>
        <taxon>Bacillati</taxon>
        <taxon>Bacillota</taxon>
        <taxon>Clostridia</taxon>
        <taxon>Eubacteriales</taxon>
        <taxon>Clostridiales Family XVI. Incertae Sedis</taxon>
        <taxon>Carboxydocella</taxon>
    </lineage>
</organism>
<feature type="active site" description="Proton acceptor" evidence="10">
    <location>
        <position position="70"/>
    </location>
</feature>
<dbReference type="InterPro" id="IPR020922">
    <property type="entry name" value="dITP/XTP_pyrophosphatase"/>
</dbReference>
<evidence type="ECO:0000256" key="10">
    <source>
        <dbReference type="HAMAP-Rule" id="MF_01405"/>
    </source>
</evidence>
<comment type="function">
    <text evidence="10">Pyrophosphatase that catalyzes the hydrolysis of nucleoside triphosphates to their monophosphate derivatives, with a high preference for the non-canonical purine nucleotides XTP (xanthosine triphosphate), dITP (deoxyinosine triphosphate) and ITP. Seems to function as a house-cleaning enzyme that removes non-canonical purine nucleotides from the nucleotide pool, thus preventing their incorporation into DNA/RNA and avoiding chromosomal lesions.</text>
</comment>
<feature type="binding site" evidence="10">
    <location>
        <begin position="8"/>
        <end position="13"/>
    </location>
    <ligand>
        <name>substrate</name>
    </ligand>
</feature>
<evidence type="ECO:0000256" key="9">
    <source>
        <dbReference type="ARBA" id="ARBA00052017"/>
    </source>
</evidence>
<comment type="caution">
    <text evidence="10">Lacks conserved residue(s) required for the propagation of feature annotation.</text>
</comment>
<comment type="subunit">
    <text evidence="2 10">Homodimer.</text>
</comment>
<dbReference type="GO" id="GO:0009117">
    <property type="term" value="P:nucleotide metabolic process"/>
    <property type="evidence" value="ECO:0007669"/>
    <property type="project" value="UniProtKB-KW"/>
</dbReference>
<evidence type="ECO:0000256" key="11">
    <source>
        <dbReference type="RuleBase" id="RU003781"/>
    </source>
</evidence>
<dbReference type="SUPFAM" id="SSF52972">
    <property type="entry name" value="ITPase-like"/>
    <property type="match status" value="1"/>
</dbReference>
<dbReference type="EMBL" id="FUXM01000001">
    <property type="protein sequence ID" value="SJZ52959.1"/>
    <property type="molecule type" value="Genomic_DNA"/>
</dbReference>
<dbReference type="InterPro" id="IPR002637">
    <property type="entry name" value="RdgB/HAM1"/>
</dbReference>
<dbReference type="FunFam" id="3.90.950.10:FF:000001">
    <property type="entry name" value="dITP/XTP pyrophosphatase"/>
    <property type="match status" value="1"/>
</dbReference>
<feature type="binding site" evidence="10">
    <location>
        <begin position="154"/>
        <end position="157"/>
    </location>
    <ligand>
        <name>substrate</name>
    </ligand>
</feature>
<evidence type="ECO:0000256" key="7">
    <source>
        <dbReference type="ARBA" id="ARBA00023080"/>
    </source>
</evidence>
<dbReference type="GO" id="GO:0000166">
    <property type="term" value="F:nucleotide binding"/>
    <property type="evidence" value="ECO:0007669"/>
    <property type="project" value="UniProtKB-KW"/>
</dbReference>
<evidence type="ECO:0000256" key="3">
    <source>
        <dbReference type="ARBA" id="ARBA00022723"/>
    </source>
</evidence>
<feature type="binding site" evidence="10">
    <location>
        <position position="70"/>
    </location>
    <ligand>
        <name>Mg(2+)</name>
        <dbReference type="ChEBI" id="CHEBI:18420"/>
    </ligand>
</feature>
<dbReference type="GO" id="GO:0036220">
    <property type="term" value="F:ITP diphosphatase activity"/>
    <property type="evidence" value="ECO:0007669"/>
    <property type="project" value="UniProtKB-UniRule"/>
</dbReference>
<feature type="binding site" evidence="10">
    <location>
        <begin position="182"/>
        <end position="183"/>
    </location>
    <ligand>
        <name>substrate</name>
    </ligand>
</feature>
<comment type="catalytic activity">
    <reaction evidence="8 10">
        <text>dITP + H2O = dIMP + diphosphate + H(+)</text>
        <dbReference type="Rhea" id="RHEA:28342"/>
        <dbReference type="ChEBI" id="CHEBI:15377"/>
        <dbReference type="ChEBI" id="CHEBI:15378"/>
        <dbReference type="ChEBI" id="CHEBI:33019"/>
        <dbReference type="ChEBI" id="CHEBI:61194"/>
        <dbReference type="ChEBI" id="CHEBI:61382"/>
        <dbReference type="EC" id="3.6.1.66"/>
    </reaction>
</comment>
<sequence>MGKLVIATGNKGKLEEIKALLAGTDWEIKSLTDFPHLPEVVEDELTFEGNARKKALEIARATGCWALADDSGLEVAALGGAPGVHSARYAGEVKDDARNNAKLLEELAGVPFSDREARFRCVMALAHPERGVVAVTEGSCPGIILCEARGEGGFGYDPLFYLPEKGKTMAELSPDEKNAVSHRGQALRKMISELERLARAGE</sequence>
<dbReference type="GO" id="GO:0036222">
    <property type="term" value="F:XTP diphosphatase activity"/>
    <property type="evidence" value="ECO:0007669"/>
    <property type="project" value="UniProtKB-UniRule"/>
</dbReference>
<dbReference type="GO" id="GO:0017111">
    <property type="term" value="F:ribonucleoside triphosphate phosphatase activity"/>
    <property type="evidence" value="ECO:0007669"/>
    <property type="project" value="InterPro"/>
</dbReference>
<dbReference type="AlphaFoldDB" id="A0A1T4LDW3"/>
<keyword evidence="6 10" id="KW-0460">Magnesium</keyword>
<evidence type="ECO:0000256" key="4">
    <source>
        <dbReference type="ARBA" id="ARBA00022741"/>
    </source>
</evidence>
<keyword evidence="5 10" id="KW-0378">Hydrolase</keyword>
<dbReference type="PANTHER" id="PTHR11067">
    <property type="entry name" value="INOSINE TRIPHOSPHATE PYROPHOSPHATASE/HAM1 PROTEIN"/>
    <property type="match status" value="1"/>
</dbReference>
<dbReference type="NCBIfam" id="NF011397">
    <property type="entry name" value="PRK14822.1"/>
    <property type="match status" value="1"/>
</dbReference>
<evidence type="ECO:0000256" key="8">
    <source>
        <dbReference type="ARBA" id="ARBA00051875"/>
    </source>
</evidence>
<dbReference type="InterPro" id="IPR029001">
    <property type="entry name" value="ITPase-like_fam"/>
</dbReference>
<comment type="catalytic activity">
    <reaction evidence="10">
        <text>ITP + H2O = IMP + diphosphate + H(+)</text>
        <dbReference type="Rhea" id="RHEA:29399"/>
        <dbReference type="ChEBI" id="CHEBI:15377"/>
        <dbReference type="ChEBI" id="CHEBI:15378"/>
        <dbReference type="ChEBI" id="CHEBI:33019"/>
        <dbReference type="ChEBI" id="CHEBI:58053"/>
        <dbReference type="ChEBI" id="CHEBI:61402"/>
        <dbReference type="EC" id="3.6.1.66"/>
    </reaction>
</comment>
<dbReference type="HAMAP" id="MF_01405">
    <property type="entry name" value="Non_canon_purine_NTPase"/>
    <property type="match status" value="1"/>
</dbReference>
<dbReference type="GO" id="GO:0005829">
    <property type="term" value="C:cytosol"/>
    <property type="evidence" value="ECO:0007669"/>
    <property type="project" value="TreeGrafter"/>
</dbReference>
<dbReference type="CDD" id="cd00515">
    <property type="entry name" value="HAM1"/>
    <property type="match status" value="1"/>
</dbReference>
<keyword evidence="7 10" id="KW-0546">Nucleotide metabolism</keyword>
<protein>
    <recommendedName>
        <fullName evidence="10">dITP/XTP pyrophosphatase</fullName>
        <ecNumber evidence="10">3.6.1.66</ecNumber>
    </recommendedName>
    <alternativeName>
        <fullName evidence="10">Non-canonical purine NTP pyrophosphatase</fullName>
    </alternativeName>
    <alternativeName>
        <fullName evidence="10">Non-standard purine NTP pyrophosphatase</fullName>
    </alternativeName>
    <alternativeName>
        <fullName evidence="10">Nucleoside-triphosphate diphosphatase</fullName>
    </alternativeName>
    <alternativeName>
        <fullName evidence="10">Nucleoside-triphosphate pyrophosphatase</fullName>
        <shortName evidence="10">NTPase</shortName>
    </alternativeName>
</protein>
<dbReference type="NCBIfam" id="TIGR00042">
    <property type="entry name" value="RdgB/HAM1 family non-canonical purine NTP pyrophosphatase"/>
    <property type="match status" value="1"/>
</dbReference>
<evidence type="ECO:0000313" key="12">
    <source>
        <dbReference type="EMBL" id="SJZ52959.1"/>
    </source>
</evidence>
<comment type="catalytic activity">
    <reaction evidence="9 10">
        <text>XTP + H2O = XMP + diphosphate + H(+)</text>
        <dbReference type="Rhea" id="RHEA:28610"/>
        <dbReference type="ChEBI" id="CHEBI:15377"/>
        <dbReference type="ChEBI" id="CHEBI:15378"/>
        <dbReference type="ChEBI" id="CHEBI:33019"/>
        <dbReference type="ChEBI" id="CHEBI:57464"/>
        <dbReference type="ChEBI" id="CHEBI:61314"/>
        <dbReference type="EC" id="3.6.1.66"/>
    </reaction>
</comment>
<evidence type="ECO:0000256" key="2">
    <source>
        <dbReference type="ARBA" id="ARBA00011738"/>
    </source>
</evidence>
<dbReference type="Pfam" id="PF01725">
    <property type="entry name" value="Ham1p_like"/>
    <property type="match status" value="1"/>
</dbReference>
<evidence type="ECO:0000256" key="6">
    <source>
        <dbReference type="ARBA" id="ARBA00022842"/>
    </source>
</evidence>